<dbReference type="RefSeq" id="WP_085214957.1">
    <property type="nucleotide sequence ID" value="NZ_FXAM01000001.1"/>
</dbReference>
<evidence type="ECO:0000313" key="2">
    <source>
        <dbReference type="EMBL" id="SMF96139.1"/>
    </source>
</evidence>
<dbReference type="AlphaFoldDB" id="A0A1Y6CZM2"/>
<dbReference type="Pfam" id="PF05125">
    <property type="entry name" value="Phage_cap_P2"/>
    <property type="match status" value="1"/>
</dbReference>
<feature type="region of interest" description="Disordered" evidence="1">
    <location>
        <begin position="85"/>
        <end position="106"/>
    </location>
</feature>
<keyword evidence="3" id="KW-1185">Reference proteome</keyword>
<sequence length="352" mass="39376">MASKHILSTLGRQRANEFVAELAKYHGVADATQEFSIDPSRIQELQPLKEQEGQTFLDMLTVIPKPQMKGDVIFIGKAGLTASRTNTLDGDERTPKGAHGKTKNTFDMGPVENDVAITYDEIDSWAMFPNMFELWGMKVRECIADDRLRVGWYGQRSDTATDRATNPNGEDVLPGWLYQIKGYNNGSQYIDGSGGDVVLGSTGDVGVPTLDFLVSITKAKVDIVYRRSPDLVALISENLANHEEQMYYRINGRKPEQKLTIMQNGELNRSYGGLPCYVPPFFPDGTVLVTSLDNLHLYFQASSLRRYVRDYSPRNQYEDFNSRNECYAVGDYRKTALVDGITIDEAIADVAP</sequence>
<proteinExistence type="predicted"/>
<organism evidence="2 3">
    <name type="scientific">Methylomagnum ishizawai</name>
    <dbReference type="NCBI Taxonomy" id="1760988"/>
    <lineage>
        <taxon>Bacteria</taxon>
        <taxon>Pseudomonadati</taxon>
        <taxon>Pseudomonadota</taxon>
        <taxon>Gammaproteobacteria</taxon>
        <taxon>Methylococcales</taxon>
        <taxon>Methylococcaceae</taxon>
        <taxon>Methylomagnum</taxon>
    </lineage>
</organism>
<dbReference type="EMBL" id="FXAM01000001">
    <property type="protein sequence ID" value="SMF96139.1"/>
    <property type="molecule type" value="Genomic_DNA"/>
</dbReference>
<evidence type="ECO:0000313" key="3">
    <source>
        <dbReference type="Proteomes" id="UP000192923"/>
    </source>
</evidence>
<evidence type="ECO:0000256" key="1">
    <source>
        <dbReference type="SAM" id="MobiDB-lite"/>
    </source>
</evidence>
<gene>
    <name evidence="2" type="ORF">SAMN02949497_3524</name>
</gene>
<dbReference type="STRING" id="1760988.SAMN02949497_3524"/>
<dbReference type="Proteomes" id="UP000192923">
    <property type="component" value="Unassembled WGS sequence"/>
</dbReference>
<name>A0A1Y6CZM2_9GAMM</name>
<dbReference type="OrthoDB" id="5464529at2"/>
<protein>
    <submittedName>
        <fullName evidence="2">Phage major capsid protein, P2 family</fullName>
    </submittedName>
</protein>
<dbReference type="InterPro" id="IPR006441">
    <property type="entry name" value="Phage_P2_GpN"/>
</dbReference>
<accession>A0A1Y6CZM2</accession>
<reference evidence="2 3" key="1">
    <citation type="submission" date="2016-12" db="EMBL/GenBank/DDBJ databases">
        <authorList>
            <person name="Song W.-J."/>
            <person name="Kurnit D.M."/>
        </authorList>
    </citation>
    <scope>NUCLEOTIDE SEQUENCE [LARGE SCALE GENOMIC DNA]</scope>
    <source>
        <strain evidence="2 3">175</strain>
    </source>
</reference>